<comment type="caution">
    <text evidence="1">The sequence shown here is derived from an EMBL/GenBank/DDBJ whole genome shotgun (WGS) entry which is preliminary data.</text>
</comment>
<reference evidence="1" key="2">
    <citation type="journal article" date="2021" name="PeerJ">
        <title>Extensive microbial diversity within the chicken gut microbiome revealed by metagenomics and culture.</title>
        <authorList>
            <person name="Gilroy R."/>
            <person name="Ravi A."/>
            <person name="Getino M."/>
            <person name="Pursley I."/>
            <person name="Horton D.L."/>
            <person name="Alikhan N.F."/>
            <person name="Baker D."/>
            <person name="Gharbi K."/>
            <person name="Hall N."/>
            <person name="Watson M."/>
            <person name="Adriaenssens E.M."/>
            <person name="Foster-Nyarko E."/>
            <person name="Jarju S."/>
            <person name="Secka A."/>
            <person name="Antonio M."/>
            <person name="Oren A."/>
            <person name="Chaudhuri R.R."/>
            <person name="La Ragione R."/>
            <person name="Hildebrand F."/>
            <person name="Pallen M.J."/>
        </authorList>
    </citation>
    <scope>NUCLEOTIDE SEQUENCE</scope>
    <source>
        <strain evidence="1">CHK188-20938</strain>
    </source>
</reference>
<dbReference type="Proteomes" id="UP000824169">
    <property type="component" value="Unassembled WGS sequence"/>
</dbReference>
<name>A0A9D1P256_9FIRM</name>
<proteinExistence type="predicted"/>
<gene>
    <name evidence="1" type="ORF">IAB71_04790</name>
</gene>
<sequence length="68" mass="7586">MAKKIKKEMEWFGRKQIVRDKGGGRDGNCSSISALYQKKKGKNGSGASDIVPFILGRTDFCQYSKKRG</sequence>
<dbReference type="EMBL" id="DVOO01000013">
    <property type="protein sequence ID" value="HIV25094.1"/>
    <property type="molecule type" value="Genomic_DNA"/>
</dbReference>
<evidence type="ECO:0000313" key="2">
    <source>
        <dbReference type="Proteomes" id="UP000824169"/>
    </source>
</evidence>
<organism evidence="1 2">
    <name type="scientific">Candidatus Scatomonas pullistercoris</name>
    <dbReference type="NCBI Taxonomy" id="2840920"/>
    <lineage>
        <taxon>Bacteria</taxon>
        <taxon>Bacillati</taxon>
        <taxon>Bacillota</taxon>
        <taxon>Clostridia</taxon>
        <taxon>Lachnospirales</taxon>
        <taxon>Lachnospiraceae</taxon>
        <taxon>Lachnospiraceae incertae sedis</taxon>
        <taxon>Candidatus Scatomonas</taxon>
    </lineage>
</organism>
<evidence type="ECO:0000313" key="1">
    <source>
        <dbReference type="EMBL" id="HIV25094.1"/>
    </source>
</evidence>
<accession>A0A9D1P256</accession>
<reference evidence="1" key="1">
    <citation type="submission" date="2020-10" db="EMBL/GenBank/DDBJ databases">
        <authorList>
            <person name="Gilroy R."/>
        </authorList>
    </citation>
    <scope>NUCLEOTIDE SEQUENCE</scope>
    <source>
        <strain evidence="1">CHK188-20938</strain>
    </source>
</reference>
<dbReference type="AlphaFoldDB" id="A0A9D1P256"/>
<protein>
    <submittedName>
        <fullName evidence="1">Uncharacterized protein</fullName>
    </submittedName>
</protein>